<keyword evidence="5" id="KW-0372">Hormone</keyword>
<dbReference type="InterPro" id="IPR031098">
    <property type="entry name" value="Crust_neurohorm"/>
</dbReference>
<protein>
    <submittedName>
        <fullName evidence="9">Uncharacterized protein</fullName>
    </submittedName>
</protein>
<evidence type="ECO:0000256" key="7">
    <source>
        <dbReference type="ARBA" id="ARBA00023157"/>
    </source>
</evidence>
<dbReference type="Gene3D" id="1.10.2010.10">
    <property type="entry name" value="Crustacean CHH/MIH/GIH neurohormone"/>
    <property type="match status" value="1"/>
</dbReference>
<proteinExistence type="inferred from homology"/>
<accession>A0AAV4WZ44</accession>
<dbReference type="GO" id="GO:0007623">
    <property type="term" value="P:circadian rhythm"/>
    <property type="evidence" value="ECO:0007669"/>
    <property type="project" value="TreeGrafter"/>
</dbReference>
<dbReference type="PROSITE" id="PS01250">
    <property type="entry name" value="CHH_MIH_GIH"/>
    <property type="match status" value="1"/>
</dbReference>
<organism evidence="9 10">
    <name type="scientific">Caerostris darwini</name>
    <dbReference type="NCBI Taxonomy" id="1538125"/>
    <lineage>
        <taxon>Eukaryota</taxon>
        <taxon>Metazoa</taxon>
        <taxon>Ecdysozoa</taxon>
        <taxon>Arthropoda</taxon>
        <taxon>Chelicerata</taxon>
        <taxon>Arachnida</taxon>
        <taxon>Araneae</taxon>
        <taxon>Araneomorphae</taxon>
        <taxon>Entelegynae</taxon>
        <taxon>Araneoidea</taxon>
        <taxon>Araneidae</taxon>
        <taxon>Caerostris</taxon>
    </lineage>
</organism>
<dbReference type="GO" id="GO:0005576">
    <property type="term" value="C:extracellular region"/>
    <property type="evidence" value="ECO:0007669"/>
    <property type="project" value="UniProtKB-SubCell"/>
</dbReference>
<keyword evidence="6" id="KW-0732">Signal</keyword>
<dbReference type="InterPro" id="IPR018251">
    <property type="entry name" value="Crust_neurhormone_CS"/>
</dbReference>
<keyword evidence="7 8" id="KW-1015">Disulfide bond</keyword>
<comment type="caution">
    <text evidence="9">The sequence shown here is derived from an EMBL/GenBank/DDBJ whole genome shotgun (WGS) entry which is preliminary data.</text>
</comment>
<evidence type="ECO:0000313" key="10">
    <source>
        <dbReference type="Proteomes" id="UP001054837"/>
    </source>
</evidence>
<dbReference type="PRINTS" id="PR00550">
    <property type="entry name" value="HYPRGLYCEMIC"/>
</dbReference>
<dbReference type="EMBL" id="BPLQ01015296">
    <property type="protein sequence ID" value="GIY87106.1"/>
    <property type="molecule type" value="Genomic_DNA"/>
</dbReference>
<evidence type="ECO:0000256" key="8">
    <source>
        <dbReference type="PIRSR" id="PIRSR631098-51"/>
    </source>
</evidence>
<evidence type="ECO:0000256" key="1">
    <source>
        <dbReference type="ARBA" id="ARBA00003845"/>
    </source>
</evidence>
<dbReference type="InterPro" id="IPR035957">
    <property type="entry name" value="Crust_neurohorm_sf"/>
</dbReference>
<dbReference type="PANTHER" id="PTHR35981:SF2">
    <property type="entry name" value="ION TRANSPORT PEPTIDE, ISOFORM C"/>
    <property type="match status" value="1"/>
</dbReference>
<name>A0AAV4WZ44_9ARAC</name>
<evidence type="ECO:0000256" key="4">
    <source>
        <dbReference type="ARBA" id="ARBA00022525"/>
    </source>
</evidence>
<dbReference type="Pfam" id="PF01147">
    <property type="entry name" value="Crust_neurohorm"/>
    <property type="match status" value="1"/>
</dbReference>
<dbReference type="PANTHER" id="PTHR35981">
    <property type="entry name" value="ION TRANSPORT PEPTIDE, ISOFORM C"/>
    <property type="match status" value="1"/>
</dbReference>
<dbReference type="SUPFAM" id="SSF81778">
    <property type="entry name" value="Crustacean CHH/MIH/GIH neurohormone"/>
    <property type="match status" value="1"/>
</dbReference>
<keyword evidence="10" id="KW-1185">Reference proteome</keyword>
<evidence type="ECO:0000256" key="2">
    <source>
        <dbReference type="ARBA" id="ARBA00004613"/>
    </source>
</evidence>
<reference evidence="9 10" key="1">
    <citation type="submission" date="2021-06" db="EMBL/GenBank/DDBJ databases">
        <title>Caerostris darwini draft genome.</title>
        <authorList>
            <person name="Kono N."/>
            <person name="Arakawa K."/>
        </authorList>
    </citation>
    <scope>NUCLEOTIDE SEQUENCE [LARGE SCALE GENOMIC DNA]</scope>
</reference>
<comment type="function">
    <text evidence="1">May increase the toxicity of alpha-latrotoxin and/or other venom components. Is non-toxic to mice and to the cockroach Periplaneta americana.</text>
</comment>
<feature type="disulfide bond" evidence="8">
    <location>
        <begin position="57"/>
        <end position="93"/>
    </location>
</feature>
<keyword evidence="4" id="KW-0964">Secreted</keyword>
<gene>
    <name evidence="9" type="primary">AVEN_274824_1</name>
    <name evidence="9" type="ORF">CDAR_519491</name>
</gene>
<comment type="similarity">
    <text evidence="3">Belongs to the arthropod CHH/MIH/GIH/VIH hormone family.</text>
</comment>
<evidence type="ECO:0000256" key="6">
    <source>
        <dbReference type="ARBA" id="ARBA00022729"/>
    </source>
</evidence>
<dbReference type="AlphaFoldDB" id="A0AAV4WZ44"/>
<sequence length="127" mass="14973">MSFRSAIRLSLDLLTEALSILSHQYTMNLRIAIGLLFLMFQLVSCDVWEDTYNSVGCKGTYDKYKMAHLERVCDECYELYKKQDIHINCRSHCFGSATFFKCMEMVALNELRKQQVMHSWDVLRRIN</sequence>
<feature type="disulfide bond" evidence="8">
    <location>
        <begin position="73"/>
        <end position="89"/>
    </location>
</feature>
<dbReference type="GO" id="GO:0005184">
    <property type="term" value="F:neuropeptide hormone activity"/>
    <property type="evidence" value="ECO:0007669"/>
    <property type="project" value="InterPro"/>
</dbReference>
<dbReference type="Proteomes" id="UP001054837">
    <property type="component" value="Unassembled WGS sequence"/>
</dbReference>
<comment type="subcellular location">
    <subcellularLocation>
        <location evidence="2">Secreted</location>
    </subcellularLocation>
</comment>
<dbReference type="InterPro" id="IPR001166">
    <property type="entry name" value="Hyperglycemic"/>
</dbReference>
<evidence type="ECO:0000256" key="5">
    <source>
        <dbReference type="ARBA" id="ARBA00022702"/>
    </source>
</evidence>
<feature type="disulfide bond" evidence="8">
    <location>
        <begin position="76"/>
        <end position="102"/>
    </location>
</feature>
<evidence type="ECO:0000313" key="9">
    <source>
        <dbReference type="EMBL" id="GIY87106.1"/>
    </source>
</evidence>
<evidence type="ECO:0000256" key="3">
    <source>
        <dbReference type="ARBA" id="ARBA00005447"/>
    </source>
</evidence>